<evidence type="ECO:0000313" key="3">
    <source>
        <dbReference type="EMBL" id="MCF4120976.1"/>
    </source>
</evidence>
<dbReference type="EMBL" id="JAKGSG010000025">
    <property type="protein sequence ID" value="MCF4120976.1"/>
    <property type="molecule type" value="Genomic_DNA"/>
</dbReference>
<feature type="domain" description="PPM-type phosphatase" evidence="2">
    <location>
        <begin position="185"/>
        <end position="393"/>
    </location>
</feature>
<keyword evidence="4" id="KW-1185">Reference proteome</keyword>
<accession>A0AA41U6Z2</accession>
<evidence type="ECO:0000259" key="1">
    <source>
        <dbReference type="SMART" id="SM00065"/>
    </source>
</evidence>
<dbReference type="SMART" id="SM00331">
    <property type="entry name" value="PP2C_SIG"/>
    <property type="match status" value="1"/>
</dbReference>
<dbReference type="Pfam" id="PF01590">
    <property type="entry name" value="GAF"/>
    <property type="match status" value="1"/>
</dbReference>
<dbReference type="SUPFAM" id="SSF55781">
    <property type="entry name" value="GAF domain-like"/>
    <property type="match status" value="1"/>
</dbReference>
<name>A0AA41U6Z2_9MICO</name>
<reference evidence="3" key="1">
    <citation type="submission" date="2022-01" db="EMBL/GenBank/DDBJ databases">
        <title>Antribacter sp. nov., isolated from Guizhou of China.</title>
        <authorList>
            <person name="Chengliang C."/>
            <person name="Ya Z."/>
        </authorList>
    </citation>
    <scope>NUCLEOTIDE SEQUENCE</scope>
    <source>
        <strain evidence="3">KLBMP 9083</strain>
    </source>
</reference>
<evidence type="ECO:0000259" key="2">
    <source>
        <dbReference type="SMART" id="SM00331"/>
    </source>
</evidence>
<dbReference type="PANTHER" id="PTHR43102:SF2">
    <property type="entry name" value="GAF DOMAIN-CONTAINING PROTEIN"/>
    <property type="match status" value="1"/>
</dbReference>
<protein>
    <submittedName>
        <fullName evidence="3">SpoIIE family protein phosphatase</fullName>
    </submittedName>
</protein>
<dbReference type="AlphaFoldDB" id="A0AA41U6Z2"/>
<gene>
    <name evidence="3" type="ORF">L1785_08280</name>
</gene>
<dbReference type="Proteomes" id="UP001165405">
    <property type="component" value="Unassembled WGS sequence"/>
</dbReference>
<dbReference type="InterPro" id="IPR036457">
    <property type="entry name" value="PPM-type-like_dom_sf"/>
</dbReference>
<dbReference type="Gene3D" id="3.30.450.40">
    <property type="match status" value="1"/>
</dbReference>
<dbReference type="PANTHER" id="PTHR43102">
    <property type="entry name" value="SLR1143 PROTEIN"/>
    <property type="match status" value="1"/>
</dbReference>
<sequence length="396" mass="42787">MLDDTNGAVATAERRGLAVLDALWLLDSGREERFDRITRLVQDAFGVPLAFLNLVDDDRVIISSAMPGELRGMYRPRPETFCSVTVQQREPLVVPDATKDPRFAHLPLVAGEPRLRFYAGAPLTVQGTRIGTLCIVDTKPRTVTGDELAVLQRFARWAERTIAEDLDRVQVEDMVHNLQPRPVVRRGYRVAGLAMAAEVVGGDFCTWWENGERVDLCIADVMGKGVFGAVLAAGLRSALTARGGLSPAEAVQAAEMQLGPEMARCGAFATLLHASLDAATGELTYVDAGHGLSVHVRSDGSHERVGSAGVPFGLLDDVGTRPERTLTLRPGDSFVSVSDGVLELYDSTLTALDEVAALVNVSADADDLLARMEKHARRHGLLDDDVTVVVVARDRD</sequence>
<dbReference type="InterPro" id="IPR029016">
    <property type="entry name" value="GAF-like_dom_sf"/>
</dbReference>
<dbReference type="SUPFAM" id="SSF81606">
    <property type="entry name" value="PP2C-like"/>
    <property type="match status" value="1"/>
</dbReference>
<dbReference type="Gene3D" id="3.60.40.10">
    <property type="entry name" value="PPM-type phosphatase domain"/>
    <property type="match status" value="1"/>
</dbReference>
<dbReference type="Pfam" id="PF07228">
    <property type="entry name" value="SpoIIE"/>
    <property type="match status" value="1"/>
</dbReference>
<feature type="domain" description="GAF" evidence="1">
    <location>
        <begin position="29"/>
        <end position="172"/>
    </location>
</feature>
<comment type="caution">
    <text evidence="3">The sequence shown here is derived from an EMBL/GenBank/DDBJ whole genome shotgun (WGS) entry which is preliminary data.</text>
</comment>
<dbReference type="RefSeq" id="WP_236088738.1">
    <property type="nucleotide sequence ID" value="NZ_JAKGSG010000025.1"/>
</dbReference>
<proteinExistence type="predicted"/>
<dbReference type="InterPro" id="IPR003018">
    <property type="entry name" value="GAF"/>
</dbReference>
<dbReference type="InterPro" id="IPR001932">
    <property type="entry name" value="PPM-type_phosphatase-like_dom"/>
</dbReference>
<evidence type="ECO:0000313" key="4">
    <source>
        <dbReference type="Proteomes" id="UP001165405"/>
    </source>
</evidence>
<organism evidence="3 4">
    <name type="scientific">Antribacter soli</name>
    <dbReference type="NCBI Taxonomy" id="2910976"/>
    <lineage>
        <taxon>Bacteria</taxon>
        <taxon>Bacillati</taxon>
        <taxon>Actinomycetota</taxon>
        <taxon>Actinomycetes</taxon>
        <taxon>Micrococcales</taxon>
        <taxon>Promicromonosporaceae</taxon>
        <taxon>Antribacter</taxon>
    </lineage>
</organism>
<dbReference type="SMART" id="SM00065">
    <property type="entry name" value="GAF"/>
    <property type="match status" value="1"/>
</dbReference>